<evidence type="ECO:0000259" key="1">
    <source>
        <dbReference type="Pfam" id="PF11738"/>
    </source>
</evidence>
<sequence length="239" mass="27355">MKRIFFQLVFLISLNSCTSEVKPVAFETTEIESSFDAEITAMYDTAIGNDKLSKTLNFKIEEAIITTLSDATKKTSLESILKDFNMEYLKFKNDFPDASEPKWELHIETEKTYQSEDVITIAISTYEYKGGAHGNDKIKFLNLNTKTGEILNQNAIIENLADFKTLAKTHFIKSIDKENDQIKMEDFFFGKPFQLPENIGFTDDGLVLLYNVYEVASYDQGYTEFVIPFEEASSFLKVH</sequence>
<comment type="caution">
    <text evidence="3">The sequence shown here is derived from an EMBL/GenBank/DDBJ whole genome shotgun (WGS) entry which is preliminary data.</text>
</comment>
<name>A0A842IPC9_9FLAO</name>
<dbReference type="Proteomes" id="UP000533900">
    <property type="component" value="Unassembled WGS sequence"/>
</dbReference>
<organism evidence="3 4">
    <name type="scientific">Winogradskyella flava</name>
    <dbReference type="NCBI Taxonomy" id="1884876"/>
    <lineage>
        <taxon>Bacteria</taxon>
        <taxon>Pseudomonadati</taxon>
        <taxon>Bacteroidota</taxon>
        <taxon>Flavobacteriia</taxon>
        <taxon>Flavobacteriales</taxon>
        <taxon>Flavobacteriaceae</taxon>
        <taxon>Winogradskyella</taxon>
    </lineage>
</organism>
<protein>
    <submittedName>
        <fullName evidence="3">DUF4163 domain-containing protein</fullName>
    </submittedName>
</protein>
<reference evidence="3" key="1">
    <citation type="submission" date="2020-08" db="EMBL/GenBank/DDBJ databases">
        <title>Winogradskyella ouciana sp. nov., isolated from the hadal seawater of the Mariana Trench.</title>
        <authorList>
            <person name="He X."/>
        </authorList>
    </citation>
    <scope>NUCLEOTIDE SEQUENCE [LARGE SCALE GENOMIC DNA]</scope>
    <source>
        <strain evidence="3">KCTC 52348</strain>
    </source>
</reference>
<evidence type="ECO:0000313" key="4">
    <source>
        <dbReference type="Proteomes" id="UP000533900"/>
    </source>
</evidence>
<gene>
    <name evidence="3" type="ORF">H7F21_01085</name>
</gene>
<keyword evidence="4" id="KW-1185">Reference proteome</keyword>
<dbReference type="Gene3D" id="3.30.565.40">
    <property type="entry name" value="Fervidobacterium nodosum Rt17-B1 like"/>
    <property type="match status" value="1"/>
</dbReference>
<dbReference type="RefSeq" id="WP_185787394.1">
    <property type="nucleotide sequence ID" value="NZ_JACLCP010000001.1"/>
</dbReference>
<dbReference type="InterPro" id="IPR025303">
    <property type="entry name" value="PdaC"/>
</dbReference>
<proteinExistence type="predicted"/>
<feature type="domain" description="DUF3298" evidence="1">
    <location>
        <begin position="162"/>
        <end position="230"/>
    </location>
</feature>
<dbReference type="Gene3D" id="3.90.640.20">
    <property type="entry name" value="Heat-shock cognate protein, ATPase"/>
    <property type="match status" value="1"/>
</dbReference>
<feature type="domain" description="Deacetylase PdaC" evidence="2">
    <location>
        <begin position="47"/>
        <end position="135"/>
    </location>
</feature>
<dbReference type="InterPro" id="IPR021729">
    <property type="entry name" value="DUF3298"/>
</dbReference>
<dbReference type="Pfam" id="PF13739">
    <property type="entry name" value="PdaC"/>
    <property type="match status" value="1"/>
</dbReference>
<accession>A0A842IPC9</accession>
<evidence type="ECO:0000313" key="3">
    <source>
        <dbReference type="EMBL" id="MBC2843673.1"/>
    </source>
</evidence>
<dbReference type="EMBL" id="JACLCP010000001">
    <property type="protein sequence ID" value="MBC2843673.1"/>
    <property type="molecule type" value="Genomic_DNA"/>
</dbReference>
<dbReference type="InterPro" id="IPR037126">
    <property type="entry name" value="PdaC/RsiV-like_sf"/>
</dbReference>
<dbReference type="AlphaFoldDB" id="A0A842IPC9"/>
<evidence type="ECO:0000259" key="2">
    <source>
        <dbReference type="Pfam" id="PF13739"/>
    </source>
</evidence>
<dbReference type="Pfam" id="PF11738">
    <property type="entry name" value="DUF3298"/>
    <property type="match status" value="1"/>
</dbReference>